<sequence>MQFDAHKGEYYAIQVGSKNEGGDVLLTGFTFPQSGGLTIQPLNASGGYSYSCNITSGYDGNVCEDASYIVYNSTDKTLAVTASTDLTEGFTAPKSFTLVPGAAAVKTFTYNPALFNQALQTLSGGFSFTGKAAGKVVAQITMPARVSIHASTSENPTLKLTATPNVLSGTTGDVFTFPVTIKKCRLSTRYRLLRYE</sequence>
<dbReference type="EMBL" id="LAJX01000161">
    <property type="protein sequence ID" value="KJV05869.1"/>
    <property type="molecule type" value="Genomic_DNA"/>
</dbReference>
<dbReference type="RefSeq" id="WP_045779861.1">
    <property type="nucleotide sequence ID" value="NZ_LAJX01000161.1"/>
</dbReference>
<dbReference type="Proteomes" id="UP000033684">
    <property type="component" value="Unassembled WGS sequence"/>
</dbReference>
<proteinExistence type="predicted"/>
<evidence type="ECO:0000313" key="1">
    <source>
        <dbReference type="EMBL" id="KJV05869.1"/>
    </source>
</evidence>
<keyword evidence="2" id="KW-1185">Reference proteome</keyword>
<protein>
    <submittedName>
        <fullName evidence="1">Uncharacterized protein</fullName>
    </submittedName>
</protein>
<evidence type="ECO:0000313" key="2">
    <source>
        <dbReference type="Proteomes" id="UP000033684"/>
    </source>
</evidence>
<accession>A0A0F3IJY1</accession>
<organism evidence="1 2">
    <name type="scientific">Methylocucumis oryzae</name>
    <dbReference type="NCBI Taxonomy" id="1632867"/>
    <lineage>
        <taxon>Bacteria</taxon>
        <taxon>Pseudomonadati</taxon>
        <taxon>Pseudomonadota</taxon>
        <taxon>Gammaproteobacteria</taxon>
        <taxon>Methylococcales</taxon>
        <taxon>Methylococcaceae</taxon>
        <taxon>Methylocucumis</taxon>
    </lineage>
</organism>
<name>A0A0F3IJY1_9GAMM</name>
<reference evidence="1 2" key="2">
    <citation type="journal article" date="2016" name="Microb. Ecol.">
        <title>Genome Characteristics of a Novel Type I Methanotroph (Sn10-6) Isolated from a Flooded Indian Rice Field.</title>
        <authorList>
            <person name="Rahalkar M.C."/>
            <person name="Pandit P.S."/>
            <person name="Dhakephalkar P.K."/>
            <person name="Pore S."/>
            <person name="Arora P."/>
            <person name="Kapse N."/>
        </authorList>
    </citation>
    <scope>NUCLEOTIDE SEQUENCE [LARGE SCALE GENOMIC DNA]</scope>
    <source>
        <strain evidence="1 2">Sn10-6</strain>
    </source>
</reference>
<dbReference type="AlphaFoldDB" id="A0A0F3IJY1"/>
<reference evidence="2" key="1">
    <citation type="submission" date="2015-03" db="EMBL/GenBank/DDBJ databases">
        <title>Draft genome sequence of a novel methanotroph (Sn10-6) isolated from flooded ricefield rhizosphere in India.</title>
        <authorList>
            <person name="Pandit P.S."/>
            <person name="Pore S.D."/>
            <person name="Arora P."/>
            <person name="Kapse N.G."/>
            <person name="Dhakephalkar P.K."/>
            <person name="Rahalkar M.C."/>
        </authorList>
    </citation>
    <scope>NUCLEOTIDE SEQUENCE [LARGE SCALE GENOMIC DNA]</scope>
    <source>
        <strain evidence="2">Sn10-6</strain>
    </source>
</reference>
<gene>
    <name evidence="1" type="ORF">VZ94_15075</name>
</gene>
<comment type="caution">
    <text evidence="1">The sequence shown here is derived from an EMBL/GenBank/DDBJ whole genome shotgun (WGS) entry which is preliminary data.</text>
</comment>